<sequence length="180" mass="20099">MLKRCSAVVRCTFVSFNLSVLARTPPSMPLFVLLNTSTTMKVPSCLLLIVALAALVHESSAAAHSNTEIASEASRELAAQNFVELDRRALSIDKPASEESRRALGNFVELDRRALASDNEQRRASEEEDDFYRRALTAFWAPVGDNDERRALTKDDERHLKAAPFSFRRLREEGHRAAAP</sequence>
<dbReference type="EMBL" id="CAADRA010007271">
    <property type="protein sequence ID" value="VFT99896.1"/>
    <property type="molecule type" value="Genomic_DNA"/>
</dbReference>
<gene>
    <name evidence="2" type="primary">Aste57867_23251</name>
    <name evidence="1" type="ORF">As57867_023180</name>
    <name evidence="2" type="ORF">ASTE57867_23251</name>
</gene>
<accession>A0A485LN17</accession>
<proteinExistence type="predicted"/>
<dbReference type="AlphaFoldDB" id="A0A485LN17"/>
<dbReference type="EMBL" id="VJMH01007245">
    <property type="protein sequence ID" value="KAF0684792.1"/>
    <property type="molecule type" value="Genomic_DNA"/>
</dbReference>
<name>A0A485LN17_9STRA</name>
<evidence type="ECO:0000313" key="3">
    <source>
        <dbReference type="Proteomes" id="UP000332933"/>
    </source>
</evidence>
<keyword evidence="3" id="KW-1185">Reference proteome</keyword>
<evidence type="ECO:0000313" key="2">
    <source>
        <dbReference type="EMBL" id="VFT99896.1"/>
    </source>
</evidence>
<protein>
    <submittedName>
        <fullName evidence="2">Aste57867_23251 protein</fullName>
    </submittedName>
</protein>
<reference evidence="1" key="2">
    <citation type="submission" date="2019-06" db="EMBL/GenBank/DDBJ databases">
        <title>Genomics analysis of Aphanomyces spp. identifies a new class of oomycete effector associated with host adaptation.</title>
        <authorList>
            <person name="Gaulin E."/>
        </authorList>
    </citation>
    <scope>NUCLEOTIDE SEQUENCE</scope>
    <source>
        <strain evidence="1">CBS 578.67</strain>
    </source>
</reference>
<dbReference type="Proteomes" id="UP000332933">
    <property type="component" value="Unassembled WGS sequence"/>
</dbReference>
<evidence type="ECO:0000313" key="1">
    <source>
        <dbReference type="EMBL" id="KAF0684792.1"/>
    </source>
</evidence>
<organism evidence="2 3">
    <name type="scientific">Aphanomyces stellatus</name>
    <dbReference type="NCBI Taxonomy" id="120398"/>
    <lineage>
        <taxon>Eukaryota</taxon>
        <taxon>Sar</taxon>
        <taxon>Stramenopiles</taxon>
        <taxon>Oomycota</taxon>
        <taxon>Saprolegniomycetes</taxon>
        <taxon>Saprolegniales</taxon>
        <taxon>Verrucalvaceae</taxon>
        <taxon>Aphanomyces</taxon>
    </lineage>
</organism>
<reference evidence="2 3" key="1">
    <citation type="submission" date="2019-03" db="EMBL/GenBank/DDBJ databases">
        <authorList>
            <person name="Gaulin E."/>
            <person name="Dumas B."/>
        </authorList>
    </citation>
    <scope>NUCLEOTIDE SEQUENCE [LARGE SCALE GENOMIC DNA]</scope>
    <source>
        <strain evidence="2">CBS 568.67</strain>
    </source>
</reference>